<reference evidence="2 3" key="1">
    <citation type="submission" date="2020-04" db="EMBL/GenBank/DDBJ databases">
        <title>Ralstonia insidiosa genome sequencing and assembly.</title>
        <authorList>
            <person name="Martins R.C.R."/>
            <person name="Perdigao-Neto L.V."/>
            <person name="Levin A.S.S."/>
            <person name="Costa S.F."/>
        </authorList>
    </citation>
    <scope>NUCLEOTIDE SEQUENCE [LARGE SCALE GENOMIC DNA]</scope>
    <source>
        <strain evidence="2 3">5047</strain>
    </source>
</reference>
<dbReference type="InterPro" id="IPR012912">
    <property type="entry name" value="Plasmid_pRiA4b_Orf3-like"/>
</dbReference>
<accession>A0A848PB94</accession>
<name>A0A848PB94_9RALS</name>
<evidence type="ECO:0000313" key="3">
    <source>
        <dbReference type="Proteomes" id="UP000575469"/>
    </source>
</evidence>
<evidence type="ECO:0000259" key="1">
    <source>
        <dbReference type="Pfam" id="PF07929"/>
    </source>
</evidence>
<proteinExistence type="predicted"/>
<feature type="domain" description="Plasmid pRiA4b Orf3-like" evidence="1">
    <location>
        <begin position="6"/>
        <end position="172"/>
    </location>
</feature>
<evidence type="ECO:0000313" key="2">
    <source>
        <dbReference type="EMBL" id="NMV41934.1"/>
    </source>
</evidence>
<organism evidence="2 3">
    <name type="scientific">Ralstonia insidiosa</name>
    <dbReference type="NCBI Taxonomy" id="190721"/>
    <lineage>
        <taxon>Bacteria</taxon>
        <taxon>Pseudomonadati</taxon>
        <taxon>Pseudomonadota</taxon>
        <taxon>Betaproteobacteria</taxon>
        <taxon>Burkholderiales</taxon>
        <taxon>Burkholderiaceae</taxon>
        <taxon>Ralstonia</taxon>
    </lineage>
</organism>
<comment type="caution">
    <text evidence="2">The sequence shown here is derived from an EMBL/GenBank/DDBJ whole genome shotgun (WGS) entry which is preliminary data.</text>
</comment>
<sequence length="182" mass="20390">MLKPAATLRIELLDVKPLVWRRFVVPADIQLPKPHKAIQAVMGWDDEHPHQFSFAGTEYGTPSDEYPDDPTLSEKGVRLSKALGPGTQFEYQYDFGDNWQHRIVVETMGNPDLTLTVPVCLAGENACPPEDVGGLTGYEEFREALADPKHEQHSDYRTWVGGIFDPAGFDVNAVNARLWAIR</sequence>
<dbReference type="EMBL" id="JABBZM010000042">
    <property type="protein sequence ID" value="NMV41934.1"/>
    <property type="molecule type" value="Genomic_DNA"/>
</dbReference>
<dbReference type="PANTHER" id="PTHR41878">
    <property type="entry name" value="LEXA REPRESSOR-RELATED"/>
    <property type="match status" value="1"/>
</dbReference>
<dbReference type="Pfam" id="PF07929">
    <property type="entry name" value="PRiA4_ORF3"/>
    <property type="match status" value="1"/>
</dbReference>
<dbReference type="SUPFAM" id="SSF159941">
    <property type="entry name" value="MM3350-like"/>
    <property type="match status" value="1"/>
</dbReference>
<dbReference type="AlphaFoldDB" id="A0A848PB94"/>
<dbReference type="Gene3D" id="3.10.290.30">
    <property type="entry name" value="MM3350-like"/>
    <property type="match status" value="1"/>
</dbReference>
<dbReference type="InterPro" id="IPR024047">
    <property type="entry name" value="MM3350-like_sf"/>
</dbReference>
<protein>
    <submittedName>
        <fullName evidence="2">Plasmid pRiA4b ORF-3 family protein</fullName>
    </submittedName>
</protein>
<dbReference type="PANTHER" id="PTHR41878:SF1">
    <property type="entry name" value="TNPR PROTEIN"/>
    <property type="match status" value="1"/>
</dbReference>
<gene>
    <name evidence="2" type="ORF">HGR00_28870</name>
</gene>
<dbReference type="Proteomes" id="UP000575469">
    <property type="component" value="Unassembled WGS sequence"/>
</dbReference>